<reference evidence="4 5" key="1">
    <citation type="submission" date="2017-02" db="EMBL/GenBank/DDBJ databases">
        <title>Chromobacterium haemolyticum H5244.</title>
        <authorList>
            <person name="Gulvik C.A."/>
        </authorList>
    </citation>
    <scope>NUCLEOTIDE SEQUENCE [LARGE SCALE GENOMIC DNA]</scope>
    <source>
        <strain evidence="4 5">H5244</strain>
    </source>
</reference>
<evidence type="ECO:0000313" key="4">
    <source>
        <dbReference type="EMBL" id="OQS41399.1"/>
    </source>
</evidence>
<dbReference type="InterPro" id="IPR054828">
    <property type="entry name" value="Vit_B12_bind_prot"/>
</dbReference>
<feature type="chain" id="PRO_5013094056" evidence="2">
    <location>
        <begin position="19"/>
        <end position="290"/>
    </location>
</feature>
<protein>
    <submittedName>
        <fullName evidence="4">Cobalamin-binding protein</fullName>
    </submittedName>
</protein>
<dbReference type="PROSITE" id="PS50983">
    <property type="entry name" value="FE_B12_PBP"/>
    <property type="match status" value="1"/>
</dbReference>
<evidence type="ECO:0000313" key="5">
    <source>
        <dbReference type="Proteomes" id="UP000192721"/>
    </source>
</evidence>
<evidence type="ECO:0000259" key="3">
    <source>
        <dbReference type="PROSITE" id="PS50983"/>
    </source>
</evidence>
<dbReference type="CDD" id="cd01144">
    <property type="entry name" value="BtuF"/>
    <property type="match status" value="1"/>
</dbReference>
<name>A0A1W0D325_9NEIS</name>
<accession>A0A1W0D325</accession>
<dbReference type="InterPro" id="IPR050902">
    <property type="entry name" value="ABC_Transporter_SBP"/>
</dbReference>
<comment type="caution">
    <text evidence="4">The sequence shown here is derived from an EMBL/GenBank/DDBJ whole genome shotgun (WGS) entry which is preliminary data.</text>
</comment>
<feature type="signal peptide" evidence="2">
    <location>
        <begin position="1"/>
        <end position="18"/>
    </location>
</feature>
<proteinExistence type="predicted"/>
<dbReference type="EMBL" id="MUKV01000008">
    <property type="protein sequence ID" value="OQS41399.1"/>
    <property type="molecule type" value="Genomic_DNA"/>
</dbReference>
<dbReference type="Gene3D" id="3.40.50.1980">
    <property type="entry name" value="Nitrogenase molybdenum iron protein domain"/>
    <property type="match status" value="2"/>
</dbReference>
<dbReference type="PANTHER" id="PTHR30535:SF34">
    <property type="entry name" value="MOLYBDATE-BINDING PROTEIN MOLA"/>
    <property type="match status" value="1"/>
</dbReference>
<gene>
    <name evidence="4" type="ORF">B0T45_08960</name>
</gene>
<evidence type="ECO:0000256" key="1">
    <source>
        <dbReference type="ARBA" id="ARBA00022729"/>
    </source>
</evidence>
<evidence type="ECO:0000256" key="2">
    <source>
        <dbReference type="SAM" id="SignalP"/>
    </source>
</evidence>
<feature type="domain" description="Fe/B12 periplasmic-binding" evidence="3">
    <location>
        <begin position="38"/>
        <end position="282"/>
    </location>
</feature>
<dbReference type="Proteomes" id="UP000192721">
    <property type="component" value="Unassembled WGS sequence"/>
</dbReference>
<dbReference type="RefSeq" id="WP_081555237.1">
    <property type="nucleotide sequence ID" value="NZ_MUKV01000008.1"/>
</dbReference>
<sequence length="290" mass="31336">MRRLLGLTLLLSALQATAAVSAQDGSGQTITLAQPAQRILTLVPHATEMLYAIGAGDKLVATVEYSDHPDAAKRLPRVGSFTGFSLEEVMRQRPDLVVAWRDGGAPRELERLRGLGIPVYLSHPLQPDDVAKEMLALGRLAGVNESAAKAAGGYRQRLADLRRRYGERAPVRVFYQVSQTPIFTVSDQSFMGPLIRLCGGVNVFRDVRQPAPQVSAASVVASRPQVILAGDEASLRMWRRWQTLPAVAKDALFALPGDAMVVPGPRLVDGAEALCLVLDTARQRLGLTAK</sequence>
<keyword evidence="1 2" id="KW-0732">Signal</keyword>
<dbReference type="SUPFAM" id="SSF53807">
    <property type="entry name" value="Helical backbone' metal receptor"/>
    <property type="match status" value="1"/>
</dbReference>
<dbReference type="Pfam" id="PF01497">
    <property type="entry name" value="Peripla_BP_2"/>
    <property type="match status" value="1"/>
</dbReference>
<dbReference type="PANTHER" id="PTHR30535">
    <property type="entry name" value="VITAMIN B12-BINDING PROTEIN"/>
    <property type="match status" value="1"/>
</dbReference>
<dbReference type="AlphaFoldDB" id="A0A1W0D325"/>
<organism evidence="4 5">
    <name type="scientific">Chromobacterium haemolyticum</name>
    <dbReference type="NCBI Taxonomy" id="394935"/>
    <lineage>
        <taxon>Bacteria</taxon>
        <taxon>Pseudomonadati</taxon>
        <taxon>Pseudomonadota</taxon>
        <taxon>Betaproteobacteria</taxon>
        <taxon>Neisseriales</taxon>
        <taxon>Chromobacteriaceae</taxon>
        <taxon>Chromobacterium</taxon>
    </lineage>
</organism>
<dbReference type="InterPro" id="IPR002491">
    <property type="entry name" value="ABC_transptr_periplasmic_BD"/>
</dbReference>
<dbReference type="NCBIfam" id="NF038402">
    <property type="entry name" value="TroA_like"/>
    <property type="match status" value="1"/>
</dbReference>